<dbReference type="GO" id="GO:0009922">
    <property type="term" value="F:fatty acid elongase activity"/>
    <property type="evidence" value="ECO:0007669"/>
    <property type="project" value="UniProtKB-EC"/>
</dbReference>
<evidence type="ECO:0000256" key="5">
    <source>
        <dbReference type="ARBA" id="ARBA00022832"/>
    </source>
</evidence>
<feature type="transmembrane region" description="Helical" evidence="10">
    <location>
        <begin position="85"/>
        <end position="108"/>
    </location>
</feature>
<evidence type="ECO:0000256" key="6">
    <source>
        <dbReference type="ARBA" id="ARBA00022989"/>
    </source>
</evidence>
<reference evidence="11" key="4">
    <citation type="journal article" date="2022" name="PLoS Pathog.">
        <title>Chromosome-level genome of Schistosoma haematobium underpins genome-wide explorations of molecular variation.</title>
        <authorList>
            <person name="Stroehlein A.J."/>
            <person name="Korhonen P.K."/>
            <person name="Lee V.V."/>
            <person name="Ralph S.A."/>
            <person name="Mentink-Kane M."/>
            <person name="You H."/>
            <person name="McManus D.P."/>
            <person name="Tchuente L.T."/>
            <person name="Stothard J.R."/>
            <person name="Kaur P."/>
            <person name="Dudchenko O."/>
            <person name="Aiden E.L."/>
            <person name="Yang B."/>
            <person name="Yang H."/>
            <person name="Emery A.M."/>
            <person name="Webster B.L."/>
            <person name="Brindley P.J."/>
            <person name="Rollinson D."/>
            <person name="Chang B.C.H."/>
            <person name="Gasser R.B."/>
            <person name="Young N.D."/>
        </authorList>
    </citation>
    <scope>NUCLEOTIDE SEQUENCE</scope>
</reference>
<comment type="catalytic activity">
    <reaction evidence="10">
        <text>a very-long-chain acyl-CoA + malonyl-CoA + H(+) = a very-long-chain 3-oxoacyl-CoA + CO2 + CoA</text>
        <dbReference type="Rhea" id="RHEA:32727"/>
        <dbReference type="ChEBI" id="CHEBI:15378"/>
        <dbReference type="ChEBI" id="CHEBI:16526"/>
        <dbReference type="ChEBI" id="CHEBI:57287"/>
        <dbReference type="ChEBI" id="CHEBI:57384"/>
        <dbReference type="ChEBI" id="CHEBI:90725"/>
        <dbReference type="ChEBI" id="CHEBI:90736"/>
        <dbReference type="EC" id="2.3.1.199"/>
    </reaction>
</comment>
<keyword evidence="2 10" id="KW-0444">Lipid biosynthesis</keyword>
<dbReference type="GO" id="GO:0005789">
    <property type="term" value="C:endoplasmic reticulum membrane"/>
    <property type="evidence" value="ECO:0007669"/>
    <property type="project" value="TreeGrafter"/>
</dbReference>
<evidence type="ECO:0000313" key="13">
    <source>
        <dbReference type="Proteomes" id="UP000471633"/>
    </source>
</evidence>
<evidence type="ECO:0000256" key="8">
    <source>
        <dbReference type="ARBA" id="ARBA00023136"/>
    </source>
</evidence>
<dbReference type="GO" id="GO:0019367">
    <property type="term" value="P:fatty acid elongation, saturated fatty acid"/>
    <property type="evidence" value="ECO:0007669"/>
    <property type="project" value="TreeGrafter"/>
</dbReference>
<evidence type="ECO:0000256" key="10">
    <source>
        <dbReference type="RuleBase" id="RU361115"/>
    </source>
</evidence>
<dbReference type="PROSITE" id="PS01188">
    <property type="entry name" value="ELO"/>
    <property type="match status" value="1"/>
</dbReference>
<reference evidence="12" key="1">
    <citation type="journal article" date="2012" name="Nat. Genet.">
        <title>Whole-genome sequence of Schistosoma haematobium.</title>
        <authorList>
            <person name="Young N.D."/>
            <person name="Jex A.R."/>
            <person name="Li B."/>
            <person name="Liu S."/>
            <person name="Yang L."/>
            <person name="Xiong Z."/>
            <person name="Li Y."/>
            <person name="Cantacessi C."/>
            <person name="Hall R.S."/>
            <person name="Xu X."/>
            <person name="Chen F."/>
            <person name="Wu X."/>
            <person name="Zerlotini A."/>
            <person name="Oliveira G."/>
            <person name="Hofmann A."/>
            <person name="Zhang G."/>
            <person name="Fang X."/>
            <person name="Kang Y."/>
            <person name="Campbell B.E."/>
            <person name="Loukas A."/>
            <person name="Ranganathan S."/>
            <person name="Rollinson D."/>
            <person name="Rinaldi G."/>
            <person name="Brindley P.J."/>
            <person name="Yang H."/>
            <person name="Wang J."/>
            <person name="Wang J."/>
            <person name="Gasser R.B."/>
        </authorList>
    </citation>
    <scope>NUCLEOTIDE SEQUENCE [LARGE SCALE GENOMIC DNA]</scope>
</reference>
<feature type="transmembrane region" description="Helical" evidence="10">
    <location>
        <begin position="251"/>
        <end position="272"/>
    </location>
</feature>
<organism evidence="12">
    <name type="scientific">Schistosoma haematobium</name>
    <name type="common">Blood fluke</name>
    <dbReference type="NCBI Taxonomy" id="6185"/>
    <lineage>
        <taxon>Eukaryota</taxon>
        <taxon>Metazoa</taxon>
        <taxon>Spiralia</taxon>
        <taxon>Lophotrochozoa</taxon>
        <taxon>Platyhelminthes</taxon>
        <taxon>Trematoda</taxon>
        <taxon>Digenea</taxon>
        <taxon>Strigeidida</taxon>
        <taxon>Schistosomatoidea</taxon>
        <taxon>Schistosomatidae</taxon>
        <taxon>Schistosoma</taxon>
    </lineage>
</organism>
<feature type="transmembrane region" description="Helical" evidence="10">
    <location>
        <begin position="159"/>
        <end position="178"/>
    </location>
</feature>
<evidence type="ECO:0000256" key="7">
    <source>
        <dbReference type="ARBA" id="ARBA00023098"/>
    </source>
</evidence>
<dbReference type="CTD" id="24588547"/>
<evidence type="ECO:0000313" key="12">
    <source>
        <dbReference type="EMBL" id="KGB32617.1"/>
    </source>
</evidence>
<feature type="transmembrane region" description="Helical" evidence="10">
    <location>
        <begin position="184"/>
        <end position="207"/>
    </location>
</feature>
<evidence type="ECO:0000256" key="4">
    <source>
        <dbReference type="ARBA" id="ARBA00022692"/>
    </source>
</evidence>
<keyword evidence="4 10" id="KW-0812">Transmembrane</keyword>
<keyword evidence="13" id="KW-1185">Reference proteome</keyword>
<dbReference type="Pfam" id="PF01151">
    <property type="entry name" value="ELO"/>
    <property type="match status" value="1"/>
</dbReference>
<proteinExistence type="inferred from homology"/>
<sequence length="341" mass="39963">MMNIFEWLSKGLLPPKPDPRLDTFPLMSSWTPTALITLTYVIGVYAWKAECLKRHKNQLKNKEEFNSMMKNTKTSSNNMIKQLMILYNVIMVIYSAVISFSTMWAVYNLGYGLGCAELPDPNDKRTDILVWVGYFFYVSKLVELLDTVFFLWRGKVDQVTFLHVFHHATMPPSIWWGVKYAPGGMTFMFPLINCLIHVAMYTYYGLAAAGANRYLWWKNYLTLAQMIQFIIFIFHQGQIFLQSTPCNYPKIFPAAIVLYATVFLILFSNFYIKAYWHKQRLAKSLEKRQQQQQQQQQQNVHFIDTIQHNGGQLFHEKNGTIKQMNDYDKSYINKSTLHKID</sequence>
<dbReference type="PANTHER" id="PTHR11157">
    <property type="entry name" value="FATTY ACID ACYL TRANSFERASE-RELATED"/>
    <property type="match status" value="1"/>
</dbReference>
<dbReference type="KEGG" id="shx:MS3_00009397"/>
<name>A0A094ZFN7_SCHHA</name>
<dbReference type="GO" id="GO:0034625">
    <property type="term" value="P:fatty acid elongation, monounsaturated fatty acid"/>
    <property type="evidence" value="ECO:0007669"/>
    <property type="project" value="TreeGrafter"/>
</dbReference>
<dbReference type="AlphaFoldDB" id="A0A094ZFN7"/>
<evidence type="ECO:0000256" key="1">
    <source>
        <dbReference type="ARBA" id="ARBA00004141"/>
    </source>
</evidence>
<feature type="transmembrane region" description="Helical" evidence="10">
    <location>
        <begin position="29"/>
        <end position="47"/>
    </location>
</feature>
<dbReference type="RefSeq" id="XP_012792386.3">
    <property type="nucleotide sequence ID" value="XM_012936932.3"/>
</dbReference>
<evidence type="ECO:0000256" key="2">
    <source>
        <dbReference type="ARBA" id="ARBA00022516"/>
    </source>
</evidence>
<evidence type="ECO:0000256" key="3">
    <source>
        <dbReference type="ARBA" id="ARBA00022679"/>
    </source>
</evidence>
<dbReference type="GeneID" id="24588547"/>
<reference evidence="11" key="2">
    <citation type="journal article" date="2019" name="Gigascience">
        <title>High-quality Schistosoma haematobium genome achieved by single-molecule and long-range sequencing.</title>
        <authorList>
            <person name="Stroehlein A.J."/>
            <person name="Korhonen P.K."/>
            <person name="Chong T.M."/>
            <person name="Lim Y.L."/>
            <person name="Chan K.G."/>
            <person name="Webster B."/>
            <person name="Rollinson D."/>
            <person name="Brindley P.J."/>
            <person name="Gasser R.B."/>
            <person name="Young N.D."/>
        </authorList>
    </citation>
    <scope>NUCLEOTIDE SEQUENCE</scope>
</reference>
<dbReference type="EC" id="2.3.1.199" evidence="10"/>
<dbReference type="PANTHER" id="PTHR11157:SF69">
    <property type="entry name" value="ELONGATION OF VERY LONG CHAIN FATTY ACIDS PROTEIN 7"/>
    <property type="match status" value="1"/>
</dbReference>
<dbReference type="STRING" id="6185.A0A094ZFN7"/>
<feature type="transmembrane region" description="Helical" evidence="10">
    <location>
        <begin position="219"/>
        <end position="239"/>
    </location>
</feature>
<dbReference type="GO" id="GO:0034626">
    <property type="term" value="P:fatty acid elongation, polyunsaturated fatty acid"/>
    <property type="evidence" value="ECO:0007669"/>
    <property type="project" value="TreeGrafter"/>
</dbReference>
<keyword evidence="9 10" id="KW-0275">Fatty acid biosynthesis</keyword>
<dbReference type="InterPro" id="IPR002076">
    <property type="entry name" value="ELO_fam"/>
</dbReference>
<gene>
    <name evidence="11" type="primary">ELOVL7_1</name>
    <name evidence="11" type="ORF">MS3_00009397</name>
    <name evidence="12" type="ORF">MS3_00751</name>
</gene>
<dbReference type="GO" id="GO:0030148">
    <property type="term" value="P:sphingolipid biosynthetic process"/>
    <property type="evidence" value="ECO:0007669"/>
    <property type="project" value="TreeGrafter"/>
</dbReference>
<comment type="similarity">
    <text evidence="10">Belongs to the ELO family.</text>
</comment>
<accession>A0A094ZFN7</accession>
<dbReference type="EMBL" id="AMPZ03000008">
    <property type="protein sequence ID" value="KAH9579137.1"/>
    <property type="molecule type" value="Genomic_DNA"/>
</dbReference>
<evidence type="ECO:0000313" key="11">
    <source>
        <dbReference type="EMBL" id="KAH9579137.1"/>
    </source>
</evidence>
<dbReference type="Proteomes" id="UP000471633">
    <property type="component" value="Unassembled WGS sequence"/>
</dbReference>
<protein>
    <recommendedName>
        <fullName evidence="10">Elongation of very long chain fatty acids protein</fullName>
        <ecNumber evidence="10">2.3.1.199</ecNumber>
    </recommendedName>
    <alternativeName>
        <fullName evidence="10">Very-long-chain 3-oxoacyl-CoA synthase</fullName>
    </alternativeName>
</protein>
<reference evidence="11" key="3">
    <citation type="submission" date="2021-06" db="EMBL/GenBank/DDBJ databases">
        <title>Chromosome-level genome assembly for S. haematobium.</title>
        <authorList>
            <person name="Stroehlein A.J."/>
        </authorList>
    </citation>
    <scope>NUCLEOTIDE SEQUENCE</scope>
</reference>
<keyword evidence="7 10" id="KW-0443">Lipid metabolism</keyword>
<keyword evidence="3 10" id="KW-0808">Transferase</keyword>
<dbReference type="InterPro" id="IPR030457">
    <property type="entry name" value="ELO_CS"/>
</dbReference>
<evidence type="ECO:0000256" key="9">
    <source>
        <dbReference type="ARBA" id="ARBA00023160"/>
    </source>
</evidence>
<dbReference type="EMBL" id="KL250510">
    <property type="protein sequence ID" value="KGB32617.1"/>
    <property type="molecule type" value="Genomic_DNA"/>
</dbReference>
<dbReference type="GO" id="GO:0042761">
    <property type="term" value="P:very long-chain fatty acid biosynthetic process"/>
    <property type="evidence" value="ECO:0007669"/>
    <property type="project" value="TreeGrafter"/>
</dbReference>
<keyword evidence="8 10" id="KW-0472">Membrane</keyword>
<comment type="subcellular location">
    <subcellularLocation>
        <location evidence="1">Membrane</location>
        <topology evidence="1">Multi-pass membrane protein</topology>
    </subcellularLocation>
</comment>
<keyword evidence="6 10" id="KW-1133">Transmembrane helix</keyword>
<feature type="transmembrane region" description="Helical" evidence="10">
    <location>
        <begin position="128"/>
        <end position="152"/>
    </location>
</feature>
<keyword evidence="5 10" id="KW-0276">Fatty acid metabolism</keyword>